<dbReference type="Gene3D" id="1.10.443.10">
    <property type="entry name" value="Intergrase catalytic core"/>
    <property type="match status" value="1"/>
</dbReference>
<evidence type="ECO:0000313" key="1">
    <source>
        <dbReference type="EMBL" id="CAL1711141.1"/>
    </source>
</evidence>
<sequence>MAQAHAQQLRDAASAHLDELSKEASAYEVYEDNEEEAEELCAAIEYDAAEAAAEKARESNEGIDKVSDDDGIRLRSSSPSCKKVKIGDGDVYNQSLDKASAQVITPGTLKDYQRLWTQFTEFCVTLKFVPFRTSAKLNVACEKGDIPAEMPRWIAMWIMDKCDDTDLKTGETKPLNAPRATYSQAQKMRAAMTHRFGRELGRGPQTWTENVLKQGTYLGNPSISIAVSQYMVSLCRCKVRNGEDIVTSARAITSETLKSLYYLNIDSRYATMDVDDPPPQKKRKADEPTDWKAGNSFYLMLNFCYVVAFLCLLRFDEVLRIEWQWIEFEKLPSETYRLKLSLPFRKTHQTGGIAPFYLYPNYDKPWLCPILAYVSWMKCHRHEGLVGHVFCKKVGGRFSQDGQHKLV</sequence>
<reference evidence="2" key="1">
    <citation type="submission" date="2024-04" db="EMBL/GenBank/DDBJ databases">
        <authorList>
            <person name="Shaw F."/>
            <person name="Minotto A."/>
        </authorList>
    </citation>
    <scope>NUCLEOTIDE SEQUENCE [LARGE SCALE GENOMIC DNA]</scope>
</reference>
<keyword evidence="2" id="KW-1185">Reference proteome</keyword>
<protein>
    <submittedName>
        <fullName evidence="1">Uncharacterized protein</fullName>
    </submittedName>
</protein>
<proteinExistence type="predicted"/>
<dbReference type="InterPro" id="IPR013762">
    <property type="entry name" value="Integrase-like_cat_sf"/>
</dbReference>
<gene>
    <name evidence="1" type="ORF">GFSPODELE1_LOCUS8198</name>
</gene>
<evidence type="ECO:0000313" key="2">
    <source>
        <dbReference type="Proteomes" id="UP001497453"/>
    </source>
</evidence>
<name>A0ABP1DTK9_9APHY</name>
<dbReference type="EMBL" id="OZ037949">
    <property type="protein sequence ID" value="CAL1711141.1"/>
    <property type="molecule type" value="Genomic_DNA"/>
</dbReference>
<accession>A0ABP1DTK9</accession>
<dbReference type="Proteomes" id="UP001497453">
    <property type="component" value="Chromosome 6"/>
</dbReference>
<organism evidence="1 2">
    <name type="scientific">Somion occarium</name>
    <dbReference type="NCBI Taxonomy" id="3059160"/>
    <lineage>
        <taxon>Eukaryota</taxon>
        <taxon>Fungi</taxon>
        <taxon>Dikarya</taxon>
        <taxon>Basidiomycota</taxon>
        <taxon>Agaricomycotina</taxon>
        <taxon>Agaricomycetes</taxon>
        <taxon>Polyporales</taxon>
        <taxon>Cerrenaceae</taxon>
        <taxon>Somion</taxon>
    </lineage>
</organism>